<dbReference type="RefSeq" id="WP_091173095.1">
    <property type="nucleotide sequence ID" value="NZ_FNCG01000015.1"/>
</dbReference>
<keyword evidence="2" id="KW-1185">Reference proteome</keyword>
<dbReference type="Proteomes" id="UP000199705">
    <property type="component" value="Unassembled WGS sequence"/>
</dbReference>
<name>A0A1G8HHD1_9SPHI</name>
<sequence>MSKNKLPLYAIVELLMRLAGIDPQIGNYKNHSERGDNVLVKTTNGTIQLSRALVLSQFHRPEDIEKRELESLASRFRRKLSRANR</sequence>
<reference evidence="2" key="1">
    <citation type="submission" date="2016-10" db="EMBL/GenBank/DDBJ databases">
        <authorList>
            <person name="Varghese N."/>
            <person name="Submissions S."/>
        </authorList>
    </citation>
    <scope>NUCLEOTIDE SEQUENCE [LARGE SCALE GENOMIC DNA]</scope>
    <source>
        <strain evidence="2">Gh-67</strain>
    </source>
</reference>
<evidence type="ECO:0000313" key="2">
    <source>
        <dbReference type="Proteomes" id="UP000199705"/>
    </source>
</evidence>
<protein>
    <submittedName>
        <fullName evidence="1">Uncharacterized protein</fullName>
    </submittedName>
</protein>
<evidence type="ECO:0000313" key="1">
    <source>
        <dbReference type="EMBL" id="SDI06066.1"/>
    </source>
</evidence>
<proteinExistence type="predicted"/>
<organism evidence="1 2">
    <name type="scientific">Mucilaginibacter gossypii</name>
    <dbReference type="NCBI Taxonomy" id="551996"/>
    <lineage>
        <taxon>Bacteria</taxon>
        <taxon>Pseudomonadati</taxon>
        <taxon>Bacteroidota</taxon>
        <taxon>Sphingobacteriia</taxon>
        <taxon>Sphingobacteriales</taxon>
        <taxon>Sphingobacteriaceae</taxon>
        <taxon>Mucilaginibacter</taxon>
    </lineage>
</organism>
<dbReference type="STRING" id="551996.SAMN05192573_115156"/>
<gene>
    <name evidence="1" type="ORF">SAMN05192573_115156</name>
</gene>
<accession>A0A1G8HHD1</accession>
<dbReference type="EMBL" id="FNCG01000015">
    <property type="protein sequence ID" value="SDI06066.1"/>
    <property type="molecule type" value="Genomic_DNA"/>
</dbReference>
<dbReference type="AlphaFoldDB" id="A0A1G8HHD1"/>